<sequence>MSVRIQVYHPSIYKKAPLHLHGAIHSSFPHQNTPFSLSPVITIRASVPSAMEGKASSPSSSAAFTRVFVLLLCFSHLLLSSLAVPATRSLNSVAPEEEASSNQDMAPAYQEEGMDTLGVWDGLVEGRMEMEESTDYPGAGANHHHDPKSPGTACWDN</sequence>
<evidence type="ECO:0000313" key="2">
    <source>
        <dbReference type="Proteomes" id="UP000515151"/>
    </source>
</evidence>
<dbReference type="PANTHER" id="PTHR33474">
    <property type="entry name" value="TRANSMEMBRANE PROTEIN"/>
    <property type="match status" value="1"/>
</dbReference>
<dbReference type="RefSeq" id="XP_031379341.1">
    <property type="nucleotide sequence ID" value="XM_031523481.1"/>
</dbReference>
<dbReference type="GeneID" id="116194629"/>
<evidence type="ECO:0000256" key="1">
    <source>
        <dbReference type="SAM" id="MobiDB-lite"/>
    </source>
</evidence>
<reference evidence="3" key="2">
    <citation type="submission" date="2025-08" db="UniProtKB">
        <authorList>
            <consortium name="RefSeq"/>
        </authorList>
    </citation>
    <scope>IDENTIFICATION</scope>
    <source>
        <tissue evidence="3">Leaf</tissue>
    </source>
</reference>
<evidence type="ECO:0000313" key="3">
    <source>
        <dbReference type="RefSeq" id="XP_031379341.1"/>
    </source>
</evidence>
<dbReference type="OrthoDB" id="693939at2759"/>
<proteinExistence type="predicted"/>
<dbReference type="PANTHER" id="PTHR33474:SF28">
    <property type="entry name" value="OS01G0815400 PROTEIN"/>
    <property type="match status" value="1"/>
</dbReference>
<organism evidence="2 3">
    <name type="scientific">Punica granatum</name>
    <name type="common">Pomegranate</name>
    <dbReference type="NCBI Taxonomy" id="22663"/>
    <lineage>
        <taxon>Eukaryota</taxon>
        <taxon>Viridiplantae</taxon>
        <taxon>Streptophyta</taxon>
        <taxon>Embryophyta</taxon>
        <taxon>Tracheophyta</taxon>
        <taxon>Spermatophyta</taxon>
        <taxon>Magnoliopsida</taxon>
        <taxon>eudicotyledons</taxon>
        <taxon>Gunneridae</taxon>
        <taxon>Pentapetalae</taxon>
        <taxon>rosids</taxon>
        <taxon>malvids</taxon>
        <taxon>Myrtales</taxon>
        <taxon>Lythraceae</taxon>
        <taxon>Punica</taxon>
    </lineage>
</organism>
<feature type="region of interest" description="Disordered" evidence="1">
    <location>
        <begin position="130"/>
        <end position="157"/>
    </location>
</feature>
<reference evidence="2" key="1">
    <citation type="journal article" date="2020" name="Plant Biotechnol. J.">
        <title>The pomegranate (Punica granatum L.) draft genome dissects genetic divergence between soft- and hard-seeded cultivars.</title>
        <authorList>
            <person name="Luo X."/>
            <person name="Li H."/>
            <person name="Wu Z."/>
            <person name="Yao W."/>
            <person name="Zhao P."/>
            <person name="Cao D."/>
            <person name="Yu H."/>
            <person name="Li K."/>
            <person name="Poudel K."/>
            <person name="Zhao D."/>
            <person name="Zhang F."/>
            <person name="Xia X."/>
            <person name="Chen L."/>
            <person name="Wang Q."/>
            <person name="Jing D."/>
            <person name="Cao S."/>
        </authorList>
    </citation>
    <scope>NUCLEOTIDE SEQUENCE [LARGE SCALE GENOMIC DNA]</scope>
    <source>
        <strain evidence="2">cv. Tunisia</strain>
    </source>
</reference>
<gene>
    <name evidence="3" type="primary">LOC116194629</name>
</gene>
<accession>A0A6P8CCX9</accession>
<keyword evidence="2" id="KW-1185">Reference proteome</keyword>
<protein>
    <submittedName>
        <fullName evidence="3">Uncharacterized protein LOC116194629</fullName>
    </submittedName>
</protein>
<dbReference type="AlphaFoldDB" id="A0A6P8CCX9"/>
<dbReference type="Proteomes" id="UP000515151">
    <property type="component" value="Chromosome 2"/>
</dbReference>
<name>A0A6P8CCX9_PUNGR</name>